<dbReference type="Gene3D" id="3.30.560.10">
    <property type="entry name" value="Glucose Oxidase, domain 3"/>
    <property type="match status" value="1"/>
</dbReference>
<feature type="chain" id="PRO_5019369917" description="Glucose-methanol-choline oxidoreductase N-terminal domain-containing protein" evidence="7">
    <location>
        <begin position="20"/>
        <end position="708"/>
    </location>
</feature>
<proteinExistence type="inferred from homology"/>
<evidence type="ECO:0000256" key="7">
    <source>
        <dbReference type="SAM" id="SignalP"/>
    </source>
</evidence>
<dbReference type="SUPFAM" id="SSF54373">
    <property type="entry name" value="FAD-linked reductases, C-terminal domain"/>
    <property type="match status" value="1"/>
</dbReference>
<dbReference type="InterPro" id="IPR000172">
    <property type="entry name" value="GMC_OxRdtase_N"/>
</dbReference>
<evidence type="ECO:0000256" key="6">
    <source>
        <dbReference type="SAM" id="MobiDB-lite"/>
    </source>
</evidence>
<evidence type="ECO:0000256" key="5">
    <source>
        <dbReference type="ARBA" id="ARBA00023002"/>
    </source>
</evidence>
<dbReference type="InterPro" id="IPR027424">
    <property type="entry name" value="Glucose_Oxidase_domain_2"/>
</dbReference>
<evidence type="ECO:0000256" key="4">
    <source>
        <dbReference type="ARBA" id="ARBA00022827"/>
    </source>
</evidence>
<keyword evidence="4" id="KW-0274">FAD</keyword>
<dbReference type="GO" id="GO:0050660">
    <property type="term" value="F:flavin adenine dinucleotide binding"/>
    <property type="evidence" value="ECO:0007669"/>
    <property type="project" value="InterPro"/>
</dbReference>
<evidence type="ECO:0000256" key="1">
    <source>
        <dbReference type="ARBA" id="ARBA00001974"/>
    </source>
</evidence>
<reference evidence="9 10" key="1">
    <citation type="submission" date="2017-06" db="EMBL/GenBank/DDBJ databases">
        <title>Comparative genomic analysis of Ambrosia Fusariam Clade fungi.</title>
        <authorList>
            <person name="Stajich J.E."/>
            <person name="Carrillo J."/>
            <person name="Kijimoto T."/>
            <person name="Eskalen A."/>
            <person name="O'Donnell K."/>
            <person name="Kasson M."/>
        </authorList>
    </citation>
    <scope>NUCLEOTIDE SEQUENCE [LARGE SCALE GENOMIC DNA]</scope>
    <source>
        <strain evidence="9 10">UCR1854</strain>
    </source>
</reference>
<dbReference type="InterPro" id="IPR036188">
    <property type="entry name" value="FAD/NAD-bd_sf"/>
</dbReference>
<dbReference type="EMBL" id="MIKF01000026">
    <property type="protein sequence ID" value="RTE82481.1"/>
    <property type="molecule type" value="Genomic_DNA"/>
</dbReference>
<keyword evidence="10" id="KW-1185">Reference proteome</keyword>
<dbReference type="PROSITE" id="PS00624">
    <property type="entry name" value="GMC_OXRED_2"/>
    <property type="match status" value="1"/>
</dbReference>
<evidence type="ECO:0000313" key="10">
    <source>
        <dbReference type="Proteomes" id="UP000287124"/>
    </source>
</evidence>
<comment type="similarity">
    <text evidence="2">Belongs to the GMC oxidoreductase family.</text>
</comment>
<accession>A0A430M3K2</accession>
<evidence type="ECO:0000259" key="8">
    <source>
        <dbReference type="PROSITE" id="PS00624"/>
    </source>
</evidence>
<dbReference type="GO" id="GO:0044550">
    <property type="term" value="P:secondary metabolite biosynthetic process"/>
    <property type="evidence" value="ECO:0007669"/>
    <property type="project" value="TreeGrafter"/>
</dbReference>
<dbReference type="SUPFAM" id="SSF51905">
    <property type="entry name" value="FAD/NAD(P)-binding domain"/>
    <property type="match status" value="1"/>
</dbReference>
<dbReference type="AlphaFoldDB" id="A0A430M3K2"/>
<dbReference type="PANTHER" id="PTHR11552:SF115">
    <property type="entry name" value="DEHYDROGENASE XPTC-RELATED"/>
    <property type="match status" value="1"/>
</dbReference>
<dbReference type="Proteomes" id="UP000287124">
    <property type="component" value="Unassembled WGS sequence"/>
</dbReference>
<comment type="caution">
    <text evidence="9">The sequence shown here is derived from an EMBL/GenBank/DDBJ whole genome shotgun (WGS) entry which is preliminary data.</text>
</comment>
<keyword evidence="5" id="KW-0560">Oxidoreductase</keyword>
<evidence type="ECO:0000256" key="3">
    <source>
        <dbReference type="ARBA" id="ARBA00022630"/>
    </source>
</evidence>
<feature type="region of interest" description="Disordered" evidence="6">
    <location>
        <begin position="346"/>
        <end position="370"/>
    </location>
</feature>
<evidence type="ECO:0000256" key="2">
    <source>
        <dbReference type="ARBA" id="ARBA00010790"/>
    </source>
</evidence>
<feature type="signal peptide" evidence="7">
    <location>
        <begin position="1"/>
        <end position="19"/>
    </location>
</feature>
<name>A0A430M3K2_9HYPO</name>
<dbReference type="Gene3D" id="3.50.50.60">
    <property type="entry name" value="FAD/NAD(P)-binding domain"/>
    <property type="match status" value="1"/>
</dbReference>
<dbReference type="GO" id="GO:0016614">
    <property type="term" value="F:oxidoreductase activity, acting on CH-OH group of donors"/>
    <property type="evidence" value="ECO:0007669"/>
    <property type="project" value="InterPro"/>
</dbReference>
<dbReference type="PANTHER" id="PTHR11552">
    <property type="entry name" value="GLUCOSE-METHANOL-CHOLINE GMC OXIDOREDUCTASE"/>
    <property type="match status" value="1"/>
</dbReference>
<keyword evidence="7" id="KW-0732">Signal</keyword>
<comment type="cofactor">
    <cofactor evidence="1">
        <name>FAD</name>
        <dbReference type="ChEBI" id="CHEBI:57692"/>
    </cofactor>
</comment>
<keyword evidence="3" id="KW-0285">Flavoprotein</keyword>
<dbReference type="Pfam" id="PF05199">
    <property type="entry name" value="GMC_oxred_C"/>
    <property type="match status" value="1"/>
</dbReference>
<protein>
    <recommendedName>
        <fullName evidence="8">Glucose-methanol-choline oxidoreductase N-terminal domain-containing protein</fullName>
    </recommendedName>
</protein>
<dbReference type="Gene3D" id="4.10.450.10">
    <property type="entry name" value="Glucose Oxidase, domain 2"/>
    <property type="match status" value="1"/>
</dbReference>
<evidence type="ECO:0000313" key="9">
    <source>
        <dbReference type="EMBL" id="RTE82481.1"/>
    </source>
</evidence>
<dbReference type="InterPro" id="IPR012132">
    <property type="entry name" value="GMC_OxRdtase"/>
</dbReference>
<dbReference type="InterPro" id="IPR007867">
    <property type="entry name" value="GMC_OxRtase_C"/>
</dbReference>
<dbReference type="Pfam" id="PF00732">
    <property type="entry name" value="GMC_oxred_N"/>
    <property type="match status" value="1"/>
</dbReference>
<gene>
    <name evidence="9" type="ORF">BHE90_002967</name>
</gene>
<sequence length="708" mass="76266">MLSPIILVISGLLAAVSSALPAGYPTLIGRRDVQEQYDYIIVGAGSAGLTVGDRLSEDGKRTVLVIEYGELSDAIDGFNMSRMRGWKSLSSPGYDDRAFDIFTGATVGGSGSINGQNLVRGTVEEYDAFKTLGGNLPSSVWDWNGLLSGFRKAFTLGLPDKEQASKYDISYDQKYWGTTSQLFGSFGKGRLNPIVGVLYDLMKSIPKVKVATDSGSGTPGLMWFPQNQDPVNFSRSFSKSAHWDGLKRANYHLLTGHEVKKVLFKGNAAVGVEYVSTQGKSDKLSVSAKREVILAASAYQSPQILMLSGIGPRSVLDEAGITVKVELPGVGSNFQDHPTFPFDGFSWTTQPPASGEAAPDTPKGRSNPPQLEVVLPLPVLSDKAESIAKSHEAQSAGEFLPSGYTPEQIEGYARQKAVETKMLRSLGTGQAMIIMGGGSNPVQVNFQLHPSSRGQISLNPKDPEGLPVVDYRAGSNPTDIAVLVEVTKFVRNYLASSKLAKYGPTQKGLGPVGDEVSDEEIEAWWGGVVDEGLLVYGVKKLSVVDASVHPISIGGNVGGTVFAVAEKPHLPIHPSNTLTMFAASRLRLVARPLSRVGMRPLHVTARRFASADPPNLPEMMMNDPKIRETFEKLSRHPPAIIAMQKVGEIIKDKGFEPGKPPSKMEVMKLLMDKEFRDAAQTLTIEMQNAGIEINPDALMAMMGGDKSK</sequence>
<organism evidence="9 10">
    <name type="scientific">Fusarium euwallaceae</name>
    <dbReference type="NCBI Taxonomy" id="1147111"/>
    <lineage>
        <taxon>Eukaryota</taxon>
        <taxon>Fungi</taxon>
        <taxon>Dikarya</taxon>
        <taxon>Ascomycota</taxon>
        <taxon>Pezizomycotina</taxon>
        <taxon>Sordariomycetes</taxon>
        <taxon>Hypocreomycetidae</taxon>
        <taxon>Hypocreales</taxon>
        <taxon>Nectriaceae</taxon>
        <taxon>Fusarium</taxon>
        <taxon>Fusarium solani species complex</taxon>
    </lineage>
</organism>
<feature type="domain" description="Glucose-methanol-choline oxidoreductase N-terminal" evidence="8">
    <location>
        <begin position="297"/>
        <end position="311"/>
    </location>
</feature>